<dbReference type="Gene3D" id="3.40.630.10">
    <property type="entry name" value="Zn peptidases"/>
    <property type="match status" value="1"/>
</dbReference>
<dbReference type="GO" id="GO:0004177">
    <property type="term" value="F:aminopeptidase activity"/>
    <property type="evidence" value="ECO:0007669"/>
    <property type="project" value="UniProtKB-KW"/>
</dbReference>
<dbReference type="InterPro" id="IPR051464">
    <property type="entry name" value="Peptidase_M42_aminopept"/>
</dbReference>
<evidence type="ECO:0000256" key="4">
    <source>
        <dbReference type="ARBA" id="ARBA00022723"/>
    </source>
</evidence>
<dbReference type="GO" id="GO:0046872">
    <property type="term" value="F:metal ion binding"/>
    <property type="evidence" value="ECO:0007669"/>
    <property type="project" value="UniProtKB-KW"/>
</dbReference>
<evidence type="ECO:0000313" key="6">
    <source>
        <dbReference type="EMBL" id="GAI51487.1"/>
    </source>
</evidence>
<dbReference type="SUPFAM" id="SSF53187">
    <property type="entry name" value="Zn-dependent exopeptidases"/>
    <property type="match status" value="1"/>
</dbReference>
<gene>
    <name evidence="6" type="ORF">S06H3_58008</name>
</gene>
<dbReference type="EMBL" id="BARV01037505">
    <property type="protein sequence ID" value="GAI51487.1"/>
    <property type="molecule type" value="Genomic_DNA"/>
</dbReference>
<keyword evidence="3" id="KW-0645">Protease</keyword>
<feature type="non-terminal residue" evidence="6">
    <location>
        <position position="118"/>
    </location>
</feature>
<name>X1P5C3_9ZZZZ</name>
<dbReference type="PANTHER" id="PTHR32481:SF0">
    <property type="entry name" value="AMINOPEPTIDASE YPDE-RELATED"/>
    <property type="match status" value="1"/>
</dbReference>
<keyword evidence="2" id="KW-0031">Aminopeptidase</keyword>
<accession>X1P5C3</accession>
<dbReference type="AlphaFoldDB" id="X1P5C3"/>
<dbReference type="InterPro" id="IPR008007">
    <property type="entry name" value="Peptidase_M42"/>
</dbReference>
<evidence type="ECO:0000256" key="1">
    <source>
        <dbReference type="ARBA" id="ARBA00006272"/>
    </source>
</evidence>
<reference evidence="6" key="1">
    <citation type="journal article" date="2014" name="Front. Microbiol.">
        <title>High frequency of phylogenetically diverse reductive dehalogenase-homologous genes in deep subseafloor sedimentary metagenomes.</title>
        <authorList>
            <person name="Kawai M."/>
            <person name="Futagami T."/>
            <person name="Toyoda A."/>
            <person name="Takaki Y."/>
            <person name="Nishi S."/>
            <person name="Hori S."/>
            <person name="Arai W."/>
            <person name="Tsubouchi T."/>
            <person name="Morono Y."/>
            <person name="Uchiyama I."/>
            <person name="Ito T."/>
            <person name="Fujiyama A."/>
            <person name="Inagaki F."/>
            <person name="Takami H."/>
        </authorList>
    </citation>
    <scope>NUCLEOTIDE SEQUENCE</scope>
    <source>
        <strain evidence="6">Expedition CK06-06</strain>
    </source>
</reference>
<dbReference type="Gene3D" id="2.40.30.40">
    <property type="entry name" value="Peptidase M42, domain 2"/>
    <property type="match status" value="1"/>
</dbReference>
<sequence length="118" mass="12962">MELLKRLSEAAGVPGHEAEIRAIITEALSDYMDTFRTDHLGNLIARRKGEGPVVAIAAHMDEIGFIVSFIEDKTGFLRIQPLGGFDPKTLISQRVVVHTEKKDLVGCIGSKPIHILTE</sequence>
<dbReference type="SUPFAM" id="SSF101821">
    <property type="entry name" value="Aminopeptidase/glucanase lid domain"/>
    <property type="match status" value="1"/>
</dbReference>
<dbReference type="PANTHER" id="PTHR32481">
    <property type="entry name" value="AMINOPEPTIDASE"/>
    <property type="match status" value="1"/>
</dbReference>
<evidence type="ECO:0000256" key="5">
    <source>
        <dbReference type="ARBA" id="ARBA00022801"/>
    </source>
</evidence>
<comment type="similarity">
    <text evidence="1">Belongs to the peptidase M42 family.</text>
</comment>
<dbReference type="GO" id="GO:0006508">
    <property type="term" value="P:proteolysis"/>
    <property type="evidence" value="ECO:0007669"/>
    <property type="project" value="UniProtKB-KW"/>
</dbReference>
<protein>
    <recommendedName>
        <fullName evidence="7">Peptidase M42 family protein</fullName>
    </recommendedName>
</protein>
<keyword evidence="5" id="KW-0378">Hydrolase</keyword>
<dbReference type="Pfam" id="PF05343">
    <property type="entry name" value="Peptidase_M42"/>
    <property type="match status" value="1"/>
</dbReference>
<evidence type="ECO:0000256" key="3">
    <source>
        <dbReference type="ARBA" id="ARBA00022670"/>
    </source>
</evidence>
<dbReference type="InterPro" id="IPR023367">
    <property type="entry name" value="Peptidase_M42_dom2"/>
</dbReference>
<proteinExistence type="inferred from homology"/>
<organism evidence="6">
    <name type="scientific">marine sediment metagenome</name>
    <dbReference type="NCBI Taxonomy" id="412755"/>
    <lineage>
        <taxon>unclassified sequences</taxon>
        <taxon>metagenomes</taxon>
        <taxon>ecological metagenomes</taxon>
    </lineage>
</organism>
<keyword evidence="4" id="KW-0479">Metal-binding</keyword>
<evidence type="ECO:0000256" key="2">
    <source>
        <dbReference type="ARBA" id="ARBA00022438"/>
    </source>
</evidence>
<evidence type="ECO:0008006" key="7">
    <source>
        <dbReference type="Google" id="ProtNLM"/>
    </source>
</evidence>
<comment type="caution">
    <text evidence="6">The sequence shown here is derived from an EMBL/GenBank/DDBJ whole genome shotgun (WGS) entry which is preliminary data.</text>
</comment>